<feature type="compositionally biased region" description="Polar residues" evidence="1">
    <location>
        <begin position="8"/>
        <end position="19"/>
    </location>
</feature>
<feature type="compositionally biased region" description="Polar residues" evidence="1">
    <location>
        <begin position="312"/>
        <end position="335"/>
    </location>
</feature>
<feature type="compositionally biased region" description="Low complexity" evidence="1">
    <location>
        <begin position="20"/>
        <end position="33"/>
    </location>
</feature>
<reference evidence="2 3" key="1">
    <citation type="submission" date="2020-11" db="EMBL/GenBank/DDBJ databases">
        <title>Kefir isolates.</title>
        <authorList>
            <person name="Marcisauskas S."/>
            <person name="Kim Y."/>
            <person name="Blasche S."/>
        </authorList>
    </citation>
    <scope>NUCLEOTIDE SEQUENCE [LARGE SCALE GENOMIC DNA]</scope>
    <source>
        <strain evidence="2 3">KR</strain>
    </source>
</reference>
<protein>
    <recommendedName>
        <fullName evidence="4">Proteophosphoglycan ppg4</fullName>
    </recommendedName>
</protein>
<dbReference type="OrthoDB" id="433738at2759"/>
<feature type="compositionally biased region" description="Polar residues" evidence="1">
    <location>
        <begin position="544"/>
        <end position="555"/>
    </location>
</feature>
<gene>
    <name evidence="2" type="ORF">C6P46_000857</name>
</gene>
<feature type="region of interest" description="Disordered" evidence="1">
    <location>
        <begin position="1"/>
        <end position="78"/>
    </location>
</feature>
<feature type="compositionally biased region" description="Low complexity" evidence="1">
    <location>
        <begin position="583"/>
        <end position="596"/>
    </location>
</feature>
<feature type="compositionally biased region" description="Polar residues" evidence="1">
    <location>
        <begin position="382"/>
        <end position="406"/>
    </location>
</feature>
<feature type="region of interest" description="Disordered" evidence="1">
    <location>
        <begin position="483"/>
        <end position="523"/>
    </location>
</feature>
<dbReference type="Proteomes" id="UP000777482">
    <property type="component" value="Unassembled WGS sequence"/>
</dbReference>
<organism evidence="2 3">
    <name type="scientific">Rhodotorula mucilaginosa</name>
    <name type="common">Yeast</name>
    <name type="synonym">Rhodotorula rubra</name>
    <dbReference type="NCBI Taxonomy" id="5537"/>
    <lineage>
        <taxon>Eukaryota</taxon>
        <taxon>Fungi</taxon>
        <taxon>Dikarya</taxon>
        <taxon>Basidiomycota</taxon>
        <taxon>Pucciniomycotina</taxon>
        <taxon>Microbotryomycetes</taxon>
        <taxon>Sporidiobolales</taxon>
        <taxon>Sporidiobolaceae</taxon>
        <taxon>Rhodotorula</taxon>
    </lineage>
</organism>
<feature type="region of interest" description="Disordered" evidence="1">
    <location>
        <begin position="91"/>
        <end position="121"/>
    </location>
</feature>
<evidence type="ECO:0008006" key="4">
    <source>
        <dbReference type="Google" id="ProtNLM"/>
    </source>
</evidence>
<accession>A0A9P6VW69</accession>
<dbReference type="AlphaFoldDB" id="A0A9P6VW69"/>
<feature type="region of interest" description="Disordered" evidence="1">
    <location>
        <begin position="544"/>
        <end position="626"/>
    </location>
</feature>
<feature type="region of interest" description="Disordered" evidence="1">
    <location>
        <begin position="216"/>
        <end position="250"/>
    </location>
</feature>
<evidence type="ECO:0000313" key="2">
    <source>
        <dbReference type="EMBL" id="KAG0655511.1"/>
    </source>
</evidence>
<feature type="compositionally biased region" description="Polar residues" evidence="1">
    <location>
        <begin position="353"/>
        <end position="373"/>
    </location>
</feature>
<name>A0A9P6VW69_RHOMI</name>
<dbReference type="EMBL" id="PUHQ01000118">
    <property type="protein sequence ID" value="KAG0655511.1"/>
    <property type="molecule type" value="Genomic_DNA"/>
</dbReference>
<comment type="caution">
    <text evidence="2">The sequence shown here is derived from an EMBL/GenBank/DDBJ whole genome shotgun (WGS) entry which is preliminary data.</text>
</comment>
<evidence type="ECO:0000313" key="3">
    <source>
        <dbReference type="Proteomes" id="UP000777482"/>
    </source>
</evidence>
<feature type="region of interest" description="Disordered" evidence="1">
    <location>
        <begin position="312"/>
        <end position="444"/>
    </location>
</feature>
<evidence type="ECO:0000256" key="1">
    <source>
        <dbReference type="SAM" id="MobiDB-lite"/>
    </source>
</evidence>
<proteinExistence type="predicted"/>
<feature type="compositionally biased region" description="Acidic residues" evidence="1">
    <location>
        <begin position="103"/>
        <end position="121"/>
    </location>
</feature>
<keyword evidence="3" id="KW-1185">Reference proteome</keyword>
<feature type="compositionally biased region" description="Low complexity" evidence="1">
    <location>
        <begin position="603"/>
        <end position="626"/>
    </location>
</feature>
<sequence length="706" mass="74763">MVRPLLLRTNSSSLSDAHMSSTSRPGSPSSSRPPITPQNAHFWDSYFPTSSAPEGLVSGMQTPPIGGGGGPPDHLMLAPFPGRRALLRRNSSLSSMASSIDGDRDDDEDDDEESDWTAEEEDLVRRTYDAYLIKHATIEAPFARTGPPPSNFTNLVARAVLRGGARVPPTRRSAATRKATFFSESADTSDAETRTDDKWRHSLRSTRLQVLELAKERQEPSVVEATPRQCDDPDATPKRRKPLTRNDSMDFLPDTQVAASIARLGNKLRQPSVDAGVPTPPVTTVAQNGLRALAQPSPQLGALGVPLARSLSTRPSQRMQRNNSLHSIAGSPSQPKRTRAQAVPEPDKLAPPQLSTLRPPSSQRMARTGSDSSVLPAPMFSRNLSFSGVSGRQGSSATSNQSTVTLGASPLKKPTRKMSDSSLLTPPPSSSKKRTQPFSFLSSSSASASSSIDLRNRLNLTVDTTRPAGDNCALGSAFSSPAVGVFPSPTSRSPKKKRAKTEASPVKAPSFGDGKVSSTSLGGGAEGSIGLGFGLALGPTFPTADTSMTGTTSSDAELETDVRDDEQPKSPFARASASPTSRSFTLLDPSLSPTSLASRRNSPPKLILTPSLSPSSTFPSSFSSLPDTPSPLDAALDFHALKLESLAGSPVEGICVAALDKEDDDSDDSFGCDGGSNAFLAEEYVKAGNDAQLLRDRFGGWAWQRA</sequence>